<dbReference type="GO" id="GO:0022857">
    <property type="term" value="F:transmembrane transporter activity"/>
    <property type="evidence" value="ECO:0007669"/>
    <property type="project" value="InterPro"/>
</dbReference>
<dbReference type="PIRSF" id="PIRSF006060">
    <property type="entry name" value="AA_transporter"/>
    <property type="match status" value="1"/>
</dbReference>
<feature type="transmembrane region" description="Helical" evidence="6">
    <location>
        <begin position="378"/>
        <end position="397"/>
    </location>
</feature>
<evidence type="ECO:0008006" key="9">
    <source>
        <dbReference type="Google" id="ProtNLM"/>
    </source>
</evidence>
<keyword evidence="2" id="KW-0813">Transport</keyword>
<dbReference type="PANTHER" id="PTHR45649:SF27">
    <property type="entry name" value="CHOLINE TRANSPORTER (EUROFUNG)"/>
    <property type="match status" value="1"/>
</dbReference>
<dbReference type="Pfam" id="PF13520">
    <property type="entry name" value="AA_permease_2"/>
    <property type="match status" value="1"/>
</dbReference>
<feature type="transmembrane region" description="Helical" evidence="6">
    <location>
        <begin position="417"/>
        <end position="439"/>
    </location>
</feature>
<feature type="transmembrane region" description="Helical" evidence="6">
    <location>
        <begin position="301"/>
        <end position="323"/>
    </location>
</feature>
<evidence type="ECO:0000256" key="3">
    <source>
        <dbReference type="ARBA" id="ARBA00022692"/>
    </source>
</evidence>
<keyword evidence="5 6" id="KW-0472">Membrane</keyword>
<keyword evidence="8" id="KW-1185">Reference proteome</keyword>
<dbReference type="PANTHER" id="PTHR45649">
    <property type="entry name" value="AMINO-ACID PERMEASE BAT1"/>
    <property type="match status" value="1"/>
</dbReference>
<dbReference type="GO" id="GO:0016020">
    <property type="term" value="C:membrane"/>
    <property type="evidence" value="ECO:0007669"/>
    <property type="project" value="UniProtKB-SubCell"/>
</dbReference>
<feature type="transmembrane region" description="Helical" evidence="6">
    <location>
        <begin position="101"/>
        <end position="123"/>
    </location>
</feature>
<dbReference type="OrthoDB" id="3900342at2759"/>
<evidence type="ECO:0000256" key="2">
    <source>
        <dbReference type="ARBA" id="ARBA00022448"/>
    </source>
</evidence>
<feature type="transmembrane region" description="Helical" evidence="6">
    <location>
        <begin position="252"/>
        <end position="272"/>
    </location>
</feature>
<reference evidence="7" key="1">
    <citation type="journal article" date="2020" name="Stud. Mycol.">
        <title>101 Dothideomycetes genomes: a test case for predicting lifestyles and emergence of pathogens.</title>
        <authorList>
            <person name="Haridas S."/>
            <person name="Albert R."/>
            <person name="Binder M."/>
            <person name="Bloem J."/>
            <person name="Labutti K."/>
            <person name="Salamov A."/>
            <person name="Andreopoulos B."/>
            <person name="Baker S."/>
            <person name="Barry K."/>
            <person name="Bills G."/>
            <person name="Bluhm B."/>
            <person name="Cannon C."/>
            <person name="Castanera R."/>
            <person name="Culley D."/>
            <person name="Daum C."/>
            <person name="Ezra D."/>
            <person name="Gonzalez J."/>
            <person name="Henrissat B."/>
            <person name="Kuo A."/>
            <person name="Liang C."/>
            <person name="Lipzen A."/>
            <person name="Lutzoni F."/>
            <person name="Magnuson J."/>
            <person name="Mondo S."/>
            <person name="Nolan M."/>
            <person name="Ohm R."/>
            <person name="Pangilinan J."/>
            <person name="Park H.-J."/>
            <person name="Ramirez L."/>
            <person name="Alfaro M."/>
            <person name="Sun H."/>
            <person name="Tritt A."/>
            <person name="Yoshinaga Y."/>
            <person name="Zwiers L.-H."/>
            <person name="Turgeon B."/>
            <person name="Goodwin S."/>
            <person name="Spatafora J."/>
            <person name="Crous P."/>
            <person name="Grigoriev I."/>
        </authorList>
    </citation>
    <scope>NUCLEOTIDE SEQUENCE</scope>
    <source>
        <strain evidence="7">CBS 119925</strain>
    </source>
</reference>
<sequence length="503" mass="55623">MRSKSVDFGKIELFCSMTINESGHVQVMERQFGLFSLCCLAISFGCVWPLLGGFLVVALSNGGPAGVIYEFLFAASSCFAELASSIPSSSGTRLIAGRSNFFAFLFGSFTGSLVLAQIMSSIYAMMNPEYVYQRWHALIAQVCFTWVCCGLVMFCNRALALLSKWSLPFILGGFFVTVLVCIIMPSQTGKGYASHLEVWKQWDNYSGWDTNIMVFYLGSMGLFCVLGVPASLGQLAEEVPNAPVNLPKAQLAMYRSGITMGFLYLVVIFYAVTDRDSLFDVTLPFPLVEVYRQATDSRVGSLFLCLLLFLPLFSANVGIYLVVGRTLWTLARDNATPFPSWLSRIDKRFENPLNATMACGIFSTFAGVVNIASPAALVAISSAFALFAASSWLTVVIPNILTRRRYLVPGPFWMPAWVYYPLAIFSCLFRIVFTVIYCFPPVMPFDVTSLNWSPVMFSGSTLLVPVWWFCVRNKGYTGPGVLLLDHVVTGPEPRETSTPVKEE</sequence>
<evidence type="ECO:0000256" key="5">
    <source>
        <dbReference type="ARBA" id="ARBA00023136"/>
    </source>
</evidence>
<dbReference type="Gene3D" id="1.20.1740.10">
    <property type="entry name" value="Amino acid/polyamine transporter I"/>
    <property type="match status" value="1"/>
</dbReference>
<comment type="subcellular location">
    <subcellularLocation>
        <location evidence="1">Membrane</location>
        <topology evidence="1">Multi-pass membrane protein</topology>
    </subcellularLocation>
</comment>
<dbReference type="Proteomes" id="UP000799440">
    <property type="component" value="Unassembled WGS sequence"/>
</dbReference>
<feature type="transmembrane region" description="Helical" evidence="6">
    <location>
        <begin position="71"/>
        <end position="89"/>
    </location>
</feature>
<dbReference type="AlphaFoldDB" id="A0A6A6UX47"/>
<dbReference type="EMBL" id="MU006634">
    <property type="protein sequence ID" value="KAF2741661.1"/>
    <property type="molecule type" value="Genomic_DNA"/>
</dbReference>
<protein>
    <recommendedName>
        <fullName evidence="9">Amino acid transporter</fullName>
    </recommendedName>
</protein>
<keyword evidence="4 6" id="KW-1133">Transmembrane helix</keyword>
<evidence type="ECO:0000256" key="4">
    <source>
        <dbReference type="ARBA" id="ARBA00022989"/>
    </source>
</evidence>
<feature type="transmembrane region" description="Helical" evidence="6">
    <location>
        <begin position="353"/>
        <end position="372"/>
    </location>
</feature>
<evidence type="ECO:0000256" key="1">
    <source>
        <dbReference type="ARBA" id="ARBA00004141"/>
    </source>
</evidence>
<feature type="transmembrane region" description="Helical" evidence="6">
    <location>
        <begin position="167"/>
        <end position="186"/>
    </location>
</feature>
<feature type="transmembrane region" description="Helical" evidence="6">
    <location>
        <begin position="212"/>
        <end position="232"/>
    </location>
</feature>
<feature type="transmembrane region" description="Helical" evidence="6">
    <location>
        <begin position="32"/>
        <end position="59"/>
    </location>
</feature>
<feature type="transmembrane region" description="Helical" evidence="6">
    <location>
        <begin position="135"/>
        <end position="155"/>
    </location>
</feature>
<evidence type="ECO:0000313" key="8">
    <source>
        <dbReference type="Proteomes" id="UP000799440"/>
    </source>
</evidence>
<organism evidence="7 8">
    <name type="scientific">Sporormia fimetaria CBS 119925</name>
    <dbReference type="NCBI Taxonomy" id="1340428"/>
    <lineage>
        <taxon>Eukaryota</taxon>
        <taxon>Fungi</taxon>
        <taxon>Dikarya</taxon>
        <taxon>Ascomycota</taxon>
        <taxon>Pezizomycotina</taxon>
        <taxon>Dothideomycetes</taxon>
        <taxon>Pleosporomycetidae</taxon>
        <taxon>Pleosporales</taxon>
        <taxon>Sporormiaceae</taxon>
        <taxon>Sporormia</taxon>
    </lineage>
</organism>
<evidence type="ECO:0000256" key="6">
    <source>
        <dbReference type="SAM" id="Phobius"/>
    </source>
</evidence>
<dbReference type="InterPro" id="IPR002293">
    <property type="entry name" value="AA/rel_permease1"/>
</dbReference>
<accession>A0A6A6UX47</accession>
<proteinExistence type="predicted"/>
<evidence type="ECO:0000313" key="7">
    <source>
        <dbReference type="EMBL" id="KAF2741661.1"/>
    </source>
</evidence>
<name>A0A6A6UX47_9PLEO</name>
<keyword evidence="3 6" id="KW-0812">Transmembrane</keyword>
<feature type="transmembrane region" description="Helical" evidence="6">
    <location>
        <begin position="451"/>
        <end position="470"/>
    </location>
</feature>
<gene>
    <name evidence="7" type="ORF">M011DRAFT_522600</name>
</gene>